<keyword evidence="4" id="KW-1185">Reference proteome</keyword>
<keyword evidence="1" id="KW-0175">Coiled coil</keyword>
<dbReference type="Gramene" id="OBART03G02590.1">
    <property type="protein sequence ID" value="OBART03G02590.1"/>
    <property type="gene ID" value="OBART03G02590"/>
</dbReference>
<evidence type="ECO:0000313" key="3">
    <source>
        <dbReference type="EnsemblPlants" id="OBART03G02590.1"/>
    </source>
</evidence>
<name>A0A0D3FDF6_9ORYZ</name>
<evidence type="ECO:0000256" key="1">
    <source>
        <dbReference type="SAM" id="Coils"/>
    </source>
</evidence>
<organism evidence="3">
    <name type="scientific">Oryza barthii</name>
    <dbReference type="NCBI Taxonomy" id="65489"/>
    <lineage>
        <taxon>Eukaryota</taxon>
        <taxon>Viridiplantae</taxon>
        <taxon>Streptophyta</taxon>
        <taxon>Embryophyta</taxon>
        <taxon>Tracheophyta</taxon>
        <taxon>Spermatophyta</taxon>
        <taxon>Magnoliopsida</taxon>
        <taxon>Liliopsida</taxon>
        <taxon>Poales</taxon>
        <taxon>Poaceae</taxon>
        <taxon>BOP clade</taxon>
        <taxon>Oryzoideae</taxon>
        <taxon>Oryzeae</taxon>
        <taxon>Oryzinae</taxon>
        <taxon>Oryza</taxon>
    </lineage>
</organism>
<sequence>MLASMLLVALRRNGRQQPARLEALDQPRGHYRLEFMTREFLAAQGLHLMVVTSALGHNITLPVGRDLRNPPFELMSAWINEPLHDPPRLALGAQDSPSPVRRRGVKRDRSPTLAKVSSSKKPPVTPASSSSNLAGDKAQVDLMQDRGKRLEATLTKQIAELHSAEPRLLLMSVRSTDDEPPRLNLPSDGFTMVRHAAAVHRDVHDLQKLLKQKPLDNRMIVDAIGVITSSWKEHYVEPRPEDLVKLMSDLEDLVGFLNGNSGSPSFEELMVISNDSEATSLLQRYESLCIDASRDLKIFAEDKVKMLTFGKHLDACHADWQTKAEYYEKKAKEARAAAAEYYQLVKCNEEMIINHPAAVDSLSQKVAELENKCANAKTNAEAAKKQKEAGASAPPTILRILSYPCNPYFGLPAPPE</sequence>
<reference evidence="3" key="1">
    <citation type="journal article" date="2009" name="Rice">
        <title>De Novo Next Generation Sequencing of Plant Genomes.</title>
        <authorList>
            <person name="Rounsley S."/>
            <person name="Marri P.R."/>
            <person name="Yu Y."/>
            <person name="He R."/>
            <person name="Sisneros N."/>
            <person name="Goicoechea J.L."/>
            <person name="Lee S.J."/>
            <person name="Angelova A."/>
            <person name="Kudrna D."/>
            <person name="Luo M."/>
            <person name="Affourtit J."/>
            <person name="Desany B."/>
            <person name="Knight J."/>
            <person name="Niazi F."/>
            <person name="Egholm M."/>
            <person name="Wing R.A."/>
        </authorList>
    </citation>
    <scope>NUCLEOTIDE SEQUENCE [LARGE SCALE GENOMIC DNA]</scope>
    <source>
        <strain evidence="3">cv. IRGC 105608</strain>
    </source>
</reference>
<protein>
    <submittedName>
        <fullName evidence="3">Uncharacterized protein</fullName>
    </submittedName>
</protein>
<dbReference type="HOGENOM" id="CLU_049809_0_0_1"/>
<accession>A0A0D3FDF6</accession>
<feature type="compositionally biased region" description="Polar residues" evidence="2">
    <location>
        <begin position="115"/>
        <end position="133"/>
    </location>
</feature>
<dbReference type="EnsemblPlants" id="OBART03G02590.1">
    <property type="protein sequence ID" value="OBART03G02590.1"/>
    <property type="gene ID" value="OBART03G02590"/>
</dbReference>
<proteinExistence type="predicted"/>
<evidence type="ECO:0000313" key="4">
    <source>
        <dbReference type="Proteomes" id="UP000026960"/>
    </source>
</evidence>
<dbReference type="PaxDb" id="65489-OBART03G02590.1"/>
<dbReference type="Proteomes" id="UP000026960">
    <property type="component" value="Chromosome 3"/>
</dbReference>
<reference evidence="3" key="2">
    <citation type="submission" date="2015-03" db="UniProtKB">
        <authorList>
            <consortium name="EnsemblPlants"/>
        </authorList>
    </citation>
    <scope>IDENTIFICATION</scope>
</reference>
<feature type="coiled-coil region" evidence="1">
    <location>
        <begin position="359"/>
        <end position="386"/>
    </location>
</feature>
<evidence type="ECO:0000256" key="2">
    <source>
        <dbReference type="SAM" id="MobiDB-lite"/>
    </source>
</evidence>
<dbReference type="AlphaFoldDB" id="A0A0D3FDF6"/>
<feature type="region of interest" description="Disordered" evidence="2">
    <location>
        <begin position="88"/>
        <end position="138"/>
    </location>
</feature>